<organism evidence="1 2">
    <name type="scientific">[Emmonsia] crescens</name>
    <dbReference type="NCBI Taxonomy" id="73230"/>
    <lineage>
        <taxon>Eukaryota</taxon>
        <taxon>Fungi</taxon>
        <taxon>Dikarya</taxon>
        <taxon>Ascomycota</taxon>
        <taxon>Pezizomycotina</taxon>
        <taxon>Eurotiomycetes</taxon>
        <taxon>Eurotiomycetidae</taxon>
        <taxon>Onygenales</taxon>
        <taxon>Ajellomycetaceae</taxon>
        <taxon>Emergomyces</taxon>
    </lineage>
</organism>
<proteinExistence type="predicted"/>
<evidence type="ECO:0000313" key="1">
    <source>
        <dbReference type="EMBL" id="PGH34959.1"/>
    </source>
</evidence>
<accession>A0A2B7ZP48</accession>
<evidence type="ECO:0000313" key="2">
    <source>
        <dbReference type="Proteomes" id="UP000226031"/>
    </source>
</evidence>
<sequence length="148" mass="15940">MRSPPVYLQKPTSLRPLILILKTSSSPINRPLTSRAVATAAANLTVTANTATGANPITTINTTTPASTTNIAATAAAMGMKIHPATINTHPHMQNEGWHCNNCHLIDHFKAQHERYTKNSPTNPNDNQDIQYASAAIPIGLNSFQIAY</sequence>
<dbReference type="VEuPathDB" id="FungiDB:EMCG_02029"/>
<dbReference type="EMBL" id="PDND01000030">
    <property type="protein sequence ID" value="PGH34959.1"/>
    <property type="molecule type" value="Genomic_DNA"/>
</dbReference>
<keyword evidence="2" id="KW-1185">Reference proteome</keyword>
<comment type="caution">
    <text evidence="1">The sequence shown here is derived from an EMBL/GenBank/DDBJ whole genome shotgun (WGS) entry which is preliminary data.</text>
</comment>
<reference evidence="1 2" key="1">
    <citation type="submission" date="2017-10" db="EMBL/GenBank/DDBJ databases">
        <title>Comparative genomics in systemic dimorphic fungi from Ajellomycetaceae.</title>
        <authorList>
            <person name="Munoz J.F."/>
            <person name="Mcewen J.G."/>
            <person name="Clay O.K."/>
            <person name="Cuomo C.A."/>
        </authorList>
    </citation>
    <scope>NUCLEOTIDE SEQUENCE [LARGE SCALE GENOMIC DNA]</scope>
    <source>
        <strain evidence="1 2">UAMH4076</strain>
    </source>
</reference>
<name>A0A2B7ZP48_9EURO</name>
<protein>
    <submittedName>
        <fullName evidence="1">Uncharacterized protein</fullName>
    </submittedName>
</protein>
<dbReference type="AlphaFoldDB" id="A0A2B7ZP48"/>
<gene>
    <name evidence="1" type="ORF">GX50_02197</name>
</gene>
<dbReference type="Proteomes" id="UP000226031">
    <property type="component" value="Unassembled WGS sequence"/>
</dbReference>